<keyword evidence="3" id="KW-1185">Reference proteome</keyword>
<reference evidence="3" key="1">
    <citation type="submission" date="2016-10" db="EMBL/GenBank/DDBJ databases">
        <authorList>
            <person name="Varghese N."/>
            <person name="Submissions S."/>
        </authorList>
    </citation>
    <scope>NUCLEOTIDE SEQUENCE [LARGE SCALE GENOMIC DNA]</scope>
    <source>
        <strain evidence="3">JCM 10271</strain>
    </source>
</reference>
<sequence length="261" mass="30263">MAFESVRGLAYAAKAWCGSEDELKDYVFNELEGFNLVNNRYNPLGNRELDDIARSISRWTWRYFTSPGAEVDRGVCRREGLMPHIASKKTKQAIGGTYGAKKNAQNKLDRIKAVRKKMLERGDEVTVSALAREVHMSRNTVRKHLQTLDDDPNHRPTAECKEHLNRQRPEDRELRKTVSIRKRPLENPCGRTASTLSETNSSARHPMWDSIDKEESDSDDELMDYEYLDPDSQDKISEKLSRMYYDINDAYDSPDRKYHLE</sequence>
<dbReference type="SUPFAM" id="SSF46785">
    <property type="entry name" value="Winged helix' DNA-binding domain"/>
    <property type="match status" value="1"/>
</dbReference>
<protein>
    <submittedName>
        <fullName evidence="2">HTH domain-containing protein</fullName>
    </submittedName>
</protein>
<evidence type="ECO:0000256" key="1">
    <source>
        <dbReference type="SAM" id="MobiDB-lite"/>
    </source>
</evidence>
<gene>
    <name evidence="2" type="ORF">SAMN05421853_1235</name>
</gene>
<name>A0A1I6AK91_9RHOB</name>
<evidence type="ECO:0000313" key="3">
    <source>
        <dbReference type="Proteomes" id="UP000243106"/>
    </source>
</evidence>
<proteinExistence type="predicted"/>
<dbReference type="Gene3D" id="1.10.10.10">
    <property type="entry name" value="Winged helix-like DNA-binding domain superfamily/Winged helix DNA-binding domain"/>
    <property type="match status" value="1"/>
</dbReference>
<feature type="compositionally biased region" description="Polar residues" evidence="1">
    <location>
        <begin position="192"/>
        <end position="203"/>
    </location>
</feature>
<dbReference type="InterPro" id="IPR036390">
    <property type="entry name" value="WH_DNA-bd_sf"/>
</dbReference>
<dbReference type="EMBL" id="FOXV01000023">
    <property type="protein sequence ID" value="SFQ69109.1"/>
    <property type="molecule type" value="Genomic_DNA"/>
</dbReference>
<evidence type="ECO:0000313" key="2">
    <source>
        <dbReference type="EMBL" id="SFQ69109.1"/>
    </source>
</evidence>
<organism evidence="2 3">
    <name type="scientific">Roseivivax halotolerans</name>
    <dbReference type="NCBI Taxonomy" id="93684"/>
    <lineage>
        <taxon>Bacteria</taxon>
        <taxon>Pseudomonadati</taxon>
        <taxon>Pseudomonadota</taxon>
        <taxon>Alphaproteobacteria</taxon>
        <taxon>Rhodobacterales</taxon>
        <taxon>Roseobacteraceae</taxon>
        <taxon>Roseivivax</taxon>
    </lineage>
</organism>
<accession>A0A1I6AK91</accession>
<feature type="region of interest" description="Disordered" evidence="1">
    <location>
        <begin position="183"/>
        <end position="220"/>
    </location>
</feature>
<dbReference type="AlphaFoldDB" id="A0A1I6AK91"/>
<dbReference type="Gene3D" id="1.10.340.50">
    <property type="match status" value="1"/>
</dbReference>
<dbReference type="Proteomes" id="UP000243106">
    <property type="component" value="Unassembled WGS sequence"/>
</dbReference>
<dbReference type="InterPro" id="IPR036388">
    <property type="entry name" value="WH-like_DNA-bd_sf"/>
</dbReference>